<evidence type="ECO:0000313" key="1">
    <source>
        <dbReference type="EMBL" id="WCF27690.1"/>
    </source>
</evidence>
<evidence type="ECO:0000313" key="2">
    <source>
        <dbReference type="Proteomes" id="UP001211513"/>
    </source>
</evidence>
<accession>A0AAJ5QZV7</accession>
<reference evidence="1" key="2">
    <citation type="submission" date="2022-10" db="EMBL/GenBank/DDBJ databases">
        <authorList>
            <person name="Landa B."/>
            <person name="Arias-Giraldo L.F."/>
            <person name="Roman-Ecija M."/>
            <person name="Velasco-Amo M.P."/>
            <person name="De La Fuente L."/>
            <person name="Marco-Noales E."/>
            <person name="Moralejo E."/>
        </authorList>
    </citation>
    <scope>NUCLEOTIDE SEQUENCE</scope>
    <source>
        <strain evidence="1">CFBP8073</strain>
    </source>
</reference>
<reference evidence="1" key="1">
    <citation type="journal article" date="2022" name="Phytopathology">
        <title>Complete circularized genome resources of seven strains of Xylella fastidiosa subsp. fastidiosa using hybrid assembly reveals unknown plasmids.</title>
        <authorList>
            <person name="Velasco-Amo M.D.P."/>
            <person name="Arias-Giraldo L.F.F."/>
            <person name="Ecija M.R."/>
            <person name="De La Fuente L."/>
            <person name="Marco-Noales E."/>
            <person name="Moralejo E."/>
            <person name="Navas-Cort J.A."/>
            <person name="Landa B.B."/>
        </authorList>
    </citation>
    <scope>NUCLEOTIDE SEQUENCE</scope>
    <source>
        <strain evidence="1">CFBP8073</strain>
    </source>
</reference>
<proteinExistence type="predicted"/>
<dbReference type="EMBL" id="CP109886">
    <property type="protein sequence ID" value="WCF27690.1"/>
    <property type="molecule type" value="Genomic_DNA"/>
</dbReference>
<dbReference type="Proteomes" id="UP001211513">
    <property type="component" value="Chromosome"/>
</dbReference>
<sequence>MFSTTLCLLLAVGVCRCDETSGAVDVTTGESLILWSWIAHGYLAEVLLFGDECCGVAQFANIKWLGVFCSVVGAPGAQGIVVEVVGVVGWCEPLFLRWCANAV</sequence>
<dbReference type="RefSeq" id="WP_233337659.1">
    <property type="nucleotide sequence ID" value="NZ_CP109886.1"/>
</dbReference>
<organism evidence="1 2">
    <name type="scientific">Xylella fastidiosa subsp. fastidiosa</name>
    <dbReference type="NCBI Taxonomy" id="644356"/>
    <lineage>
        <taxon>Bacteria</taxon>
        <taxon>Pseudomonadati</taxon>
        <taxon>Pseudomonadota</taxon>
        <taxon>Gammaproteobacteria</taxon>
        <taxon>Lysobacterales</taxon>
        <taxon>Lysobacteraceae</taxon>
        <taxon>Xylella</taxon>
    </lineage>
</organism>
<protein>
    <submittedName>
        <fullName evidence="1">Uncharacterized protein</fullName>
    </submittedName>
</protein>
<gene>
    <name evidence="1" type="ORF">OK117_08590</name>
</gene>
<dbReference type="AlphaFoldDB" id="A0AAJ5QZV7"/>
<name>A0AAJ5QZV7_XYLFS</name>